<dbReference type="InterPro" id="IPR042185">
    <property type="entry name" value="Serpin_sf_2"/>
</dbReference>
<evidence type="ECO:0000259" key="3">
    <source>
        <dbReference type="SMART" id="SM00093"/>
    </source>
</evidence>
<dbReference type="InterPro" id="IPR023796">
    <property type="entry name" value="Serpin_dom"/>
</dbReference>
<evidence type="ECO:0000313" key="4">
    <source>
        <dbReference type="EMBL" id="KAK6758058.1"/>
    </source>
</evidence>
<feature type="domain" description="Serpin" evidence="3">
    <location>
        <begin position="11"/>
        <end position="362"/>
    </location>
</feature>
<dbReference type="SMART" id="SM00093">
    <property type="entry name" value="SERPIN"/>
    <property type="match status" value="1"/>
</dbReference>
<dbReference type="Gene3D" id="2.30.39.10">
    <property type="entry name" value="Alpha-1-antitrypsin, domain 1"/>
    <property type="match status" value="1"/>
</dbReference>
<reference evidence="4 5" key="1">
    <citation type="submission" date="2023-08" db="EMBL/GenBank/DDBJ databases">
        <title>A Necator americanus chromosomal reference genome.</title>
        <authorList>
            <person name="Ilik V."/>
            <person name="Petrzelkova K.J."/>
            <person name="Pardy F."/>
            <person name="Fuh T."/>
            <person name="Niatou-Singa F.S."/>
            <person name="Gouil Q."/>
            <person name="Baker L."/>
            <person name="Ritchie M.E."/>
            <person name="Jex A.R."/>
            <person name="Gazzola D."/>
            <person name="Li H."/>
            <person name="Toshio Fujiwara R."/>
            <person name="Zhan B."/>
            <person name="Aroian R.V."/>
            <person name="Pafco B."/>
            <person name="Schwarz E.M."/>
        </authorList>
    </citation>
    <scope>NUCLEOTIDE SEQUENCE [LARGE SCALE GENOMIC DNA]</scope>
    <source>
        <strain evidence="4 5">Aroian</strain>
        <tissue evidence="4">Whole animal</tissue>
    </source>
</reference>
<dbReference type="Proteomes" id="UP001303046">
    <property type="component" value="Unassembled WGS sequence"/>
</dbReference>
<dbReference type="InterPro" id="IPR042178">
    <property type="entry name" value="Serpin_sf_1"/>
</dbReference>
<dbReference type="Pfam" id="PF00079">
    <property type="entry name" value="Serpin"/>
    <property type="match status" value="1"/>
</dbReference>
<dbReference type="SUPFAM" id="SSF56574">
    <property type="entry name" value="Serpins"/>
    <property type="match status" value="1"/>
</dbReference>
<name>A0ABR1E6G2_NECAM</name>
<evidence type="ECO:0000256" key="1">
    <source>
        <dbReference type="ARBA" id="ARBA00009500"/>
    </source>
</evidence>
<protein>
    <recommendedName>
        <fullName evidence="3">Serpin domain-containing protein</fullName>
    </recommendedName>
</protein>
<sequence length="362" mass="40542">MLLTAQTDFGLGMLRHASADEPVVVSPLSVTFALAMVQAGAKGNTREQINDIISRSASDEQTLDYYSELSESVLKATDGVQCKIANGLYLDKKFEIEKDYEDTVTKKYSAKVERHDFSKADETAKIIDEFVSTTTAGKIHDIVNADTVTGAFSLIVNAIYFTAEWVHKFPGRGPKQMFFSAEDKQREMEFMYHSKVYRYYAEDEDIQLLSLQYKDTTYAFNIFLPKKRFGLDKLLKTIDGAKIQEMLSKLENTYISLTIPKMKIETDFKLKEALMQMGVTEMFSDKADLSGITTSTPLKISEAAHKAMIEVDEGGTTAAATTISVKGRMCGNLNEPKQFGADHPFIFVLTKNNNPLFMGQFV</sequence>
<dbReference type="Gene3D" id="3.30.497.10">
    <property type="entry name" value="Antithrombin, subunit I, domain 2"/>
    <property type="match status" value="1"/>
</dbReference>
<accession>A0ABR1E6G2</accession>
<evidence type="ECO:0000256" key="2">
    <source>
        <dbReference type="RuleBase" id="RU000411"/>
    </source>
</evidence>
<comment type="caution">
    <text evidence="4">The sequence shown here is derived from an EMBL/GenBank/DDBJ whole genome shotgun (WGS) entry which is preliminary data.</text>
</comment>
<evidence type="ECO:0000313" key="5">
    <source>
        <dbReference type="Proteomes" id="UP001303046"/>
    </source>
</evidence>
<comment type="similarity">
    <text evidence="1 2">Belongs to the serpin family.</text>
</comment>
<keyword evidence="5" id="KW-1185">Reference proteome</keyword>
<dbReference type="PANTHER" id="PTHR11461">
    <property type="entry name" value="SERINE PROTEASE INHIBITOR, SERPIN"/>
    <property type="match status" value="1"/>
</dbReference>
<dbReference type="InterPro" id="IPR000215">
    <property type="entry name" value="Serpin_fam"/>
</dbReference>
<gene>
    <name evidence="4" type="primary">Necator_chrV.g20502</name>
    <name evidence="4" type="ORF">RB195_015709</name>
</gene>
<dbReference type="PANTHER" id="PTHR11461:SF211">
    <property type="entry name" value="GH10112P-RELATED"/>
    <property type="match status" value="1"/>
</dbReference>
<dbReference type="EMBL" id="JAVFWL010000005">
    <property type="protein sequence ID" value="KAK6758058.1"/>
    <property type="molecule type" value="Genomic_DNA"/>
</dbReference>
<dbReference type="CDD" id="cd19581">
    <property type="entry name" value="serpinL_nematode"/>
    <property type="match status" value="1"/>
</dbReference>
<dbReference type="InterPro" id="IPR036186">
    <property type="entry name" value="Serpin_sf"/>
</dbReference>
<proteinExistence type="inferred from homology"/>
<organism evidence="4 5">
    <name type="scientific">Necator americanus</name>
    <name type="common">Human hookworm</name>
    <dbReference type="NCBI Taxonomy" id="51031"/>
    <lineage>
        <taxon>Eukaryota</taxon>
        <taxon>Metazoa</taxon>
        <taxon>Ecdysozoa</taxon>
        <taxon>Nematoda</taxon>
        <taxon>Chromadorea</taxon>
        <taxon>Rhabditida</taxon>
        <taxon>Rhabditina</taxon>
        <taxon>Rhabditomorpha</taxon>
        <taxon>Strongyloidea</taxon>
        <taxon>Ancylostomatidae</taxon>
        <taxon>Bunostominae</taxon>
        <taxon>Necator</taxon>
    </lineage>
</organism>